<feature type="compositionally biased region" description="Gly residues" evidence="3">
    <location>
        <begin position="1006"/>
        <end position="1024"/>
    </location>
</feature>
<keyword evidence="6" id="KW-1185">Reference proteome</keyword>
<organism evidence="5 6">
    <name type="scientific">Streptomyces rhizosphaericus</name>
    <dbReference type="NCBI Taxonomy" id="114699"/>
    <lineage>
        <taxon>Bacteria</taxon>
        <taxon>Bacillati</taxon>
        <taxon>Actinomycetota</taxon>
        <taxon>Actinomycetes</taxon>
        <taxon>Kitasatosporales</taxon>
        <taxon>Streptomycetaceae</taxon>
        <taxon>Streptomyces</taxon>
        <taxon>Streptomyces violaceusniger group</taxon>
    </lineage>
</organism>
<dbReference type="PANTHER" id="PTHR16305:SF35">
    <property type="entry name" value="TRANSCRIPTIONAL ACTIVATOR DOMAIN"/>
    <property type="match status" value="1"/>
</dbReference>
<evidence type="ECO:0000259" key="4">
    <source>
        <dbReference type="PROSITE" id="PS50043"/>
    </source>
</evidence>
<keyword evidence="2" id="KW-0067">ATP-binding</keyword>
<dbReference type="InterPro" id="IPR036388">
    <property type="entry name" value="WH-like_DNA-bd_sf"/>
</dbReference>
<evidence type="ECO:0000256" key="3">
    <source>
        <dbReference type="SAM" id="MobiDB-lite"/>
    </source>
</evidence>
<gene>
    <name evidence="5" type="ORF">GCM10009576_060900</name>
</gene>
<dbReference type="SUPFAM" id="SSF46894">
    <property type="entry name" value="C-terminal effector domain of the bipartite response regulators"/>
    <property type="match status" value="1"/>
</dbReference>
<dbReference type="InterPro" id="IPR000792">
    <property type="entry name" value="Tscrpt_reg_LuxR_C"/>
</dbReference>
<evidence type="ECO:0000256" key="2">
    <source>
        <dbReference type="ARBA" id="ARBA00022840"/>
    </source>
</evidence>
<feature type="compositionally biased region" description="Gly residues" evidence="3">
    <location>
        <begin position="943"/>
        <end position="952"/>
    </location>
</feature>
<dbReference type="Pfam" id="PF13191">
    <property type="entry name" value="AAA_16"/>
    <property type="match status" value="1"/>
</dbReference>
<keyword evidence="1" id="KW-0547">Nucleotide-binding</keyword>
<dbReference type="Gene3D" id="1.10.10.10">
    <property type="entry name" value="Winged helix-like DNA-binding domain superfamily/Winged helix DNA-binding domain"/>
    <property type="match status" value="1"/>
</dbReference>
<dbReference type="SMART" id="SM00421">
    <property type="entry name" value="HTH_LUXR"/>
    <property type="match status" value="1"/>
</dbReference>
<name>A0ABP4CYS6_9ACTN</name>
<dbReference type="InterPro" id="IPR011990">
    <property type="entry name" value="TPR-like_helical_dom_sf"/>
</dbReference>
<feature type="domain" description="HTH luxR-type" evidence="4">
    <location>
        <begin position="1104"/>
        <end position="1169"/>
    </location>
</feature>
<dbReference type="Gene3D" id="3.40.50.300">
    <property type="entry name" value="P-loop containing nucleotide triphosphate hydrolases"/>
    <property type="match status" value="1"/>
</dbReference>
<evidence type="ECO:0000313" key="5">
    <source>
        <dbReference type="EMBL" id="GAA0988591.1"/>
    </source>
</evidence>
<accession>A0ABP4CYS6</accession>
<dbReference type="PANTHER" id="PTHR16305">
    <property type="entry name" value="TESTICULAR SOLUBLE ADENYLYL CYCLASE"/>
    <property type="match status" value="1"/>
</dbReference>
<sequence length="1182" mass="124580">MPLVMGAGAGAGVVGTGAVESGAVDSGAVESGAVDSGAVGTGKAGAAVSVPCAMLDGVHTTSVSPVFIGRAQELATLEDALARATAGEPQVLLVGGEAGVGKTRLIDEFLASAVAAGAVAAVGGCVEIGADGLPFAPVSTVLRSLRRKLGTELDGAAAGQEGELARLLPELGETSRASHDGDGRARLFELTVRLLERLAAERTLVVAIEDLHWADRSTRELLGYLFRSLLSARLLVVATYRSDDIHRRHPLRPFLAEVDRMREVRRIELSRFTRGEVHAQLTGINGAEPERELVDRIFKRSDGNAFFVEEIARSLNEGCATGLSESLRDLLLVRVEALPEEAQGVVRILAEGGSSVEYELLRAVARLGEDELIDALRAAVGANILRPTADDSGYRFRHSLVREAVRDDLLPGERSRLNRRFAEALEAEPALVRADERAARLASYWYHAHDPAKALPAVLQASVAARRRYAHAEQLRLLERAMELWEDAPKEIRRAQRPMDYAEVYPARGCEDQPLRHLDLLAEVVVAAHMSGQRERALTVSKRALRTLDRGGDDPLRAAWFWTQQSKLMEGLARGDGWEELSRAQELVRGLPPSPVHAEVMAQVAGWTMTHRPGAEGLAAAERAVELARLVGAESTELNARLTLGYFTGDSGDIERGLAEMREVCERALALGDISVLGRCYVNLASALEGVGRSAEAVETAEEGARILDRVGLVDSRAWVYGNLAESLFSLGRWDEAEAAAVETRRLALGTKPRGTAANRLTQLALARGEWDTAERELAAAREHYGARNTEPQYTLQIAGHAIELAAARGRILEVRALLDQAVAAGFPPGMQRYAWRLLYTAAAAESAARGLPTAEPGRGEALARLRAAVKRVPQPVPVWRAHAAMVQAELARAEGRDRPDLWAEATAAFAALDRPYPLARARHRWAEALLTPAPGPSDRGPSGPGAPGVGASGEDASGEGSSGQGPSGPGPSSQGASGVGGSGPGASDPGASGVGASGPDASGVGASGQGPSGQGASGRGAPGRGTPAQADRDHAAELLAQAYAVADRLGARPLREEIELLARRTRLPLASAATRAALDASPGRTPALPPAPGSPALAAEPVDPAEELGLTPRERDVLRLVADGRSNRQIAEELFISPKTASVHVSNILAKLGVSGRAEAAAVAHRLRLVDGLADGAAAAR</sequence>
<dbReference type="SUPFAM" id="SSF52540">
    <property type="entry name" value="P-loop containing nucleoside triphosphate hydrolases"/>
    <property type="match status" value="1"/>
</dbReference>
<evidence type="ECO:0000313" key="6">
    <source>
        <dbReference type="Proteomes" id="UP001500033"/>
    </source>
</evidence>
<dbReference type="InterPro" id="IPR016032">
    <property type="entry name" value="Sig_transdc_resp-reg_C-effctor"/>
</dbReference>
<dbReference type="SUPFAM" id="SSF48452">
    <property type="entry name" value="TPR-like"/>
    <property type="match status" value="1"/>
</dbReference>
<comment type="caution">
    <text evidence="5">The sequence shown here is derived from an EMBL/GenBank/DDBJ whole genome shotgun (WGS) entry which is preliminary data.</text>
</comment>
<dbReference type="EMBL" id="BAAAIE010000044">
    <property type="protein sequence ID" value="GAA0988591.1"/>
    <property type="molecule type" value="Genomic_DNA"/>
</dbReference>
<evidence type="ECO:0000256" key="1">
    <source>
        <dbReference type="ARBA" id="ARBA00022741"/>
    </source>
</evidence>
<dbReference type="Gene3D" id="1.25.40.10">
    <property type="entry name" value="Tetratricopeptide repeat domain"/>
    <property type="match status" value="1"/>
</dbReference>
<dbReference type="CDD" id="cd06170">
    <property type="entry name" value="LuxR_C_like"/>
    <property type="match status" value="1"/>
</dbReference>
<feature type="region of interest" description="Disordered" evidence="3">
    <location>
        <begin position="1078"/>
        <end position="1100"/>
    </location>
</feature>
<protein>
    <recommendedName>
        <fullName evidence="4">HTH luxR-type domain-containing protein</fullName>
    </recommendedName>
</protein>
<dbReference type="PRINTS" id="PR00038">
    <property type="entry name" value="HTHLUXR"/>
</dbReference>
<dbReference type="PROSITE" id="PS50043">
    <property type="entry name" value="HTH_LUXR_2"/>
    <property type="match status" value="1"/>
</dbReference>
<proteinExistence type="predicted"/>
<dbReference type="InterPro" id="IPR027417">
    <property type="entry name" value="P-loop_NTPase"/>
</dbReference>
<dbReference type="InterPro" id="IPR041664">
    <property type="entry name" value="AAA_16"/>
</dbReference>
<dbReference type="Pfam" id="PF00196">
    <property type="entry name" value="GerE"/>
    <property type="match status" value="1"/>
</dbReference>
<feature type="region of interest" description="Disordered" evidence="3">
    <location>
        <begin position="931"/>
        <end position="1033"/>
    </location>
</feature>
<dbReference type="Proteomes" id="UP001500033">
    <property type="component" value="Unassembled WGS sequence"/>
</dbReference>
<reference evidence="6" key="1">
    <citation type="journal article" date="2019" name="Int. J. Syst. Evol. Microbiol.">
        <title>The Global Catalogue of Microorganisms (GCM) 10K type strain sequencing project: providing services to taxonomists for standard genome sequencing and annotation.</title>
        <authorList>
            <consortium name="The Broad Institute Genomics Platform"/>
            <consortium name="The Broad Institute Genome Sequencing Center for Infectious Disease"/>
            <person name="Wu L."/>
            <person name="Ma J."/>
        </authorList>
    </citation>
    <scope>NUCLEOTIDE SEQUENCE [LARGE SCALE GENOMIC DNA]</scope>
    <source>
        <strain evidence="6">JCM 11445</strain>
    </source>
</reference>